<evidence type="ECO:0000313" key="4">
    <source>
        <dbReference type="EMBL" id="GFN89608.1"/>
    </source>
</evidence>
<gene>
    <name evidence="4" type="ORF">PoB_001611400</name>
</gene>
<dbReference type="InterPro" id="IPR051489">
    <property type="entry name" value="ADAM_Metalloproteinase"/>
</dbReference>
<dbReference type="GO" id="GO:0007219">
    <property type="term" value="P:Notch signaling pathway"/>
    <property type="evidence" value="ECO:0007669"/>
    <property type="project" value="TreeGrafter"/>
</dbReference>
<comment type="caution">
    <text evidence="4">The sequence shown here is derived from an EMBL/GenBank/DDBJ whole genome shotgun (WGS) entry which is preliminary data.</text>
</comment>
<dbReference type="GO" id="GO:0006509">
    <property type="term" value="P:membrane protein ectodomain proteolysis"/>
    <property type="evidence" value="ECO:0007669"/>
    <property type="project" value="TreeGrafter"/>
</dbReference>
<dbReference type="Proteomes" id="UP000735302">
    <property type="component" value="Unassembled WGS sequence"/>
</dbReference>
<dbReference type="PROSITE" id="PS50215">
    <property type="entry name" value="ADAM_MEPRO"/>
    <property type="match status" value="1"/>
</dbReference>
<dbReference type="Gene3D" id="3.40.390.10">
    <property type="entry name" value="Collagenase (Catalytic Domain)"/>
    <property type="match status" value="1"/>
</dbReference>
<keyword evidence="5" id="KW-1185">Reference proteome</keyword>
<evidence type="ECO:0000256" key="1">
    <source>
        <dbReference type="PROSITE-ProRule" id="PRU00276"/>
    </source>
</evidence>
<dbReference type="PANTHER" id="PTHR45702">
    <property type="entry name" value="ADAM10/ADAM17 METALLOPEPTIDASE FAMILY MEMBER"/>
    <property type="match status" value="1"/>
</dbReference>
<dbReference type="AlphaFoldDB" id="A0AAV3Z2Q3"/>
<evidence type="ECO:0000313" key="5">
    <source>
        <dbReference type="Proteomes" id="UP000735302"/>
    </source>
</evidence>
<name>A0AAV3Z2Q3_9GAST</name>
<dbReference type="PANTHER" id="PTHR45702:SF6">
    <property type="entry name" value="DISINTEGRIN AND METALLOPROTEINASE DOMAIN-CONTAINING PROTEIN 17"/>
    <property type="match status" value="1"/>
</dbReference>
<reference evidence="4 5" key="1">
    <citation type="journal article" date="2021" name="Elife">
        <title>Chloroplast acquisition without the gene transfer in kleptoplastic sea slugs, Plakobranchus ocellatus.</title>
        <authorList>
            <person name="Maeda T."/>
            <person name="Takahashi S."/>
            <person name="Yoshida T."/>
            <person name="Shimamura S."/>
            <person name="Takaki Y."/>
            <person name="Nagai Y."/>
            <person name="Toyoda A."/>
            <person name="Suzuki Y."/>
            <person name="Arimoto A."/>
            <person name="Ishii H."/>
            <person name="Satoh N."/>
            <person name="Nishiyama T."/>
            <person name="Hasebe M."/>
            <person name="Maruyama T."/>
            <person name="Minagawa J."/>
            <person name="Obokata J."/>
            <person name="Shigenobu S."/>
        </authorList>
    </citation>
    <scope>NUCLEOTIDE SEQUENCE [LARGE SCALE GENOMIC DNA]</scope>
</reference>
<dbReference type="SUPFAM" id="SSF55486">
    <property type="entry name" value="Metalloproteases ('zincins'), catalytic domain"/>
    <property type="match status" value="1"/>
</dbReference>
<accession>A0AAV3Z2Q3</accession>
<evidence type="ECO:0000259" key="3">
    <source>
        <dbReference type="PROSITE" id="PS50215"/>
    </source>
</evidence>
<comment type="caution">
    <text evidence="1">Lacks conserved residue(s) required for the propagation of feature annotation.</text>
</comment>
<dbReference type="EMBL" id="BLXT01001944">
    <property type="protein sequence ID" value="GFN89608.1"/>
    <property type="molecule type" value="Genomic_DNA"/>
</dbReference>
<proteinExistence type="predicted"/>
<feature type="domain" description="Peptidase M12B" evidence="3">
    <location>
        <begin position="110"/>
        <end position="349"/>
    </location>
</feature>
<protein>
    <submittedName>
        <fullName evidence="4">Disintegrin and metalloproteinase domain-containing protein</fullName>
    </submittedName>
</protein>
<dbReference type="InterPro" id="IPR024079">
    <property type="entry name" value="MetalloPept_cat_dom_sf"/>
</dbReference>
<organism evidence="4 5">
    <name type="scientific">Plakobranchus ocellatus</name>
    <dbReference type="NCBI Taxonomy" id="259542"/>
    <lineage>
        <taxon>Eukaryota</taxon>
        <taxon>Metazoa</taxon>
        <taxon>Spiralia</taxon>
        <taxon>Lophotrochozoa</taxon>
        <taxon>Mollusca</taxon>
        <taxon>Gastropoda</taxon>
        <taxon>Heterobranchia</taxon>
        <taxon>Euthyneura</taxon>
        <taxon>Panpulmonata</taxon>
        <taxon>Sacoglossa</taxon>
        <taxon>Placobranchoidea</taxon>
        <taxon>Plakobranchidae</taxon>
        <taxon>Plakobranchus</taxon>
    </lineage>
</organism>
<sequence>MLKSVMDSAKILALLGCITLVAADLSDRLRYFETLHHVNIKVRKRRSTDAFSNLEKKDVSFSALGRKKMCGGVHPEDEPDYDPHLEQLAREEEEAAARNSTRRKRAAGDNTCHIIAVADTTYLNGPGGGFPHRATNAVIQSLQSVNNIYRNVMWNSDLKLTGLGFQIKVLRIHQDYTKPKDYHSNNLHYNMERSYWPDIELLRQFGRDKEFHKYCLAHLFTHRSFNGGVLGLAYIASSRRGTLGGICSDRRSGGKTLNTGFSSTMNTKGNNLLTQEAVLVTTHGHNWGAEHDAETSECAPSSFNKGKYVMYPYAVSGYEENNKKFSPCSKRYITEVLTAKSDKCFKDLQAFNRVLWAEYVFSQALSPTNTVPFMIWWQNSTENRVECLFWFPRPLSPKYQKSMLELDNGS</sequence>
<keyword evidence="4" id="KW-0645">Protease</keyword>
<keyword evidence="4" id="KW-0482">Metalloprotease</keyword>
<dbReference type="GO" id="GO:0005886">
    <property type="term" value="C:plasma membrane"/>
    <property type="evidence" value="ECO:0007669"/>
    <property type="project" value="TreeGrafter"/>
</dbReference>
<feature type="chain" id="PRO_5043932355" evidence="2">
    <location>
        <begin position="24"/>
        <end position="410"/>
    </location>
</feature>
<dbReference type="InterPro" id="IPR001590">
    <property type="entry name" value="Peptidase_M12B"/>
</dbReference>
<dbReference type="Pfam" id="PF13574">
    <property type="entry name" value="Reprolysin_2"/>
    <property type="match status" value="1"/>
</dbReference>
<feature type="signal peptide" evidence="2">
    <location>
        <begin position="1"/>
        <end position="23"/>
    </location>
</feature>
<evidence type="ECO:0000256" key="2">
    <source>
        <dbReference type="SAM" id="SignalP"/>
    </source>
</evidence>
<keyword evidence="4" id="KW-0378">Hydrolase</keyword>
<keyword evidence="2" id="KW-0732">Signal</keyword>
<dbReference type="GO" id="GO:0004222">
    <property type="term" value="F:metalloendopeptidase activity"/>
    <property type="evidence" value="ECO:0007669"/>
    <property type="project" value="InterPro"/>
</dbReference>